<dbReference type="AlphaFoldDB" id="A0A0R3TPW0"/>
<dbReference type="Proteomes" id="UP000278807">
    <property type="component" value="Unassembled WGS sequence"/>
</dbReference>
<evidence type="ECO:0000313" key="2">
    <source>
        <dbReference type="EMBL" id="VDO06073.1"/>
    </source>
</evidence>
<evidence type="ECO:0000313" key="4">
    <source>
        <dbReference type="WBParaSite" id="HNAJ_0000953801-mRNA-1"/>
    </source>
</evidence>
<feature type="compositionally biased region" description="Basic residues" evidence="1">
    <location>
        <begin position="316"/>
        <end position="329"/>
    </location>
</feature>
<dbReference type="WBParaSite" id="HNAJ_0000953801-mRNA-1">
    <property type="protein sequence ID" value="HNAJ_0000953801-mRNA-1"/>
    <property type="gene ID" value="HNAJ_0000953801"/>
</dbReference>
<reference evidence="2 3" key="2">
    <citation type="submission" date="2018-11" db="EMBL/GenBank/DDBJ databases">
        <authorList>
            <consortium name="Pathogen Informatics"/>
        </authorList>
    </citation>
    <scope>NUCLEOTIDE SEQUENCE [LARGE SCALE GENOMIC DNA]</scope>
</reference>
<gene>
    <name evidence="2" type="ORF">HNAJ_LOCUS9533</name>
</gene>
<dbReference type="EMBL" id="UZAE01012645">
    <property type="protein sequence ID" value="VDO06073.1"/>
    <property type="molecule type" value="Genomic_DNA"/>
</dbReference>
<proteinExistence type="predicted"/>
<feature type="compositionally biased region" description="Polar residues" evidence="1">
    <location>
        <begin position="304"/>
        <end position="315"/>
    </location>
</feature>
<evidence type="ECO:0000256" key="1">
    <source>
        <dbReference type="SAM" id="MobiDB-lite"/>
    </source>
</evidence>
<organism evidence="4">
    <name type="scientific">Rodentolepis nana</name>
    <name type="common">Dwarf tapeworm</name>
    <name type="synonym">Hymenolepis nana</name>
    <dbReference type="NCBI Taxonomy" id="102285"/>
    <lineage>
        <taxon>Eukaryota</taxon>
        <taxon>Metazoa</taxon>
        <taxon>Spiralia</taxon>
        <taxon>Lophotrochozoa</taxon>
        <taxon>Platyhelminthes</taxon>
        <taxon>Cestoda</taxon>
        <taxon>Eucestoda</taxon>
        <taxon>Cyclophyllidea</taxon>
        <taxon>Hymenolepididae</taxon>
        <taxon>Rodentolepis</taxon>
    </lineage>
</organism>
<feature type="compositionally biased region" description="Basic and acidic residues" evidence="1">
    <location>
        <begin position="176"/>
        <end position="185"/>
    </location>
</feature>
<keyword evidence="3" id="KW-1185">Reference proteome</keyword>
<evidence type="ECO:0000313" key="3">
    <source>
        <dbReference type="Proteomes" id="UP000278807"/>
    </source>
</evidence>
<feature type="compositionally biased region" description="Low complexity" evidence="1">
    <location>
        <begin position="22"/>
        <end position="31"/>
    </location>
</feature>
<sequence length="358" mass="39920">MKTTRPQGEGSLKSKGRRRTSRNNNRGRVSGAISQQSCVTPSAIGVTSNDTNAIENAFEELTGRIPRLYTIATTVDPTKREKVFEYQQILDKDLESVNSAENKYFFITCSFTSWNLFLFELLNCVKEEKDQVENIEFIKETYEQFKSLLSMHVSTRTRIIKNPYRNMNSENVSESSKNDNAKSDSESSETVVAEENDGKELGLEENEASGGVVEALENLSLQKQSSASVIASINDQSVSASGKSSELGQDDVSELDQAATKRRKRNRRKKNKKTQQLEEPNVSIGMENGDHSETLPAQPMDVNAENSCEQIPNTSGHRKRRNRKRSKHAKQQDEANGAISAGNNEVSDALTTQPYILP</sequence>
<feature type="region of interest" description="Disordered" evidence="1">
    <location>
        <begin position="162"/>
        <end position="202"/>
    </location>
</feature>
<reference evidence="4" key="1">
    <citation type="submission" date="2017-02" db="UniProtKB">
        <authorList>
            <consortium name="WormBaseParasite"/>
        </authorList>
    </citation>
    <scope>IDENTIFICATION</scope>
</reference>
<feature type="compositionally biased region" description="Polar residues" evidence="1">
    <location>
        <begin position="237"/>
        <end position="247"/>
    </location>
</feature>
<feature type="compositionally biased region" description="Basic residues" evidence="1">
    <location>
        <begin position="260"/>
        <end position="273"/>
    </location>
</feature>
<name>A0A0R3TPW0_RODNA</name>
<protein>
    <submittedName>
        <fullName evidence="2 4">Uncharacterized protein</fullName>
    </submittedName>
</protein>
<feature type="region of interest" description="Disordered" evidence="1">
    <location>
        <begin position="237"/>
        <end position="358"/>
    </location>
</feature>
<feature type="compositionally biased region" description="Polar residues" evidence="1">
    <location>
        <begin position="341"/>
        <end position="358"/>
    </location>
</feature>
<feature type="region of interest" description="Disordered" evidence="1">
    <location>
        <begin position="1"/>
        <end position="35"/>
    </location>
</feature>
<feature type="compositionally biased region" description="Polar residues" evidence="1">
    <location>
        <begin position="165"/>
        <end position="175"/>
    </location>
</feature>
<accession>A0A0R3TPW0</accession>